<organism evidence="2">
    <name type="scientific">freshwater metagenome</name>
    <dbReference type="NCBI Taxonomy" id="449393"/>
    <lineage>
        <taxon>unclassified sequences</taxon>
        <taxon>metagenomes</taxon>
        <taxon>ecological metagenomes</taxon>
    </lineage>
</organism>
<protein>
    <submittedName>
        <fullName evidence="2">Unannotated protein</fullName>
    </submittedName>
</protein>
<proteinExistence type="predicted"/>
<reference evidence="2" key="1">
    <citation type="submission" date="2020-05" db="EMBL/GenBank/DDBJ databases">
        <authorList>
            <person name="Chiriac C."/>
            <person name="Salcher M."/>
            <person name="Ghai R."/>
            <person name="Kavagutti S V."/>
        </authorList>
    </citation>
    <scope>NUCLEOTIDE SEQUENCE</scope>
</reference>
<gene>
    <name evidence="2" type="ORF">UFOPK3376_01423</name>
</gene>
<evidence type="ECO:0000256" key="1">
    <source>
        <dbReference type="SAM" id="MobiDB-lite"/>
    </source>
</evidence>
<name>A0A6J7ECL4_9ZZZZ</name>
<sequence length="44" mass="4712">MPYERVPSQAIGATSSRRDTARALDTAATVTAERTPTANNPPRL</sequence>
<dbReference type="EMBL" id="CAFBLP010000032">
    <property type="protein sequence ID" value="CAB4880051.1"/>
    <property type="molecule type" value="Genomic_DNA"/>
</dbReference>
<feature type="region of interest" description="Disordered" evidence="1">
    <location>
        <begin position="1"/>
        <end position="44"/>
    </location>
</feature>
<feature type="compositionally biased region" description="Polar residues" evidence="1">
    <location>
        <begin position="34"/>
        <end position="44"/>
    </location>
</feature>
<evidence type="ECO:0000313" key="2">
    <source>
        <dbReference type="EMBL" id="CAB4880051.1"/>
    </source>
</evidence>
<dbReference type="AlphaFoldDB" id="A0A6J7ECL4"/>
<feature type="compositionally biased region" description="Low complexity" evidence="1">
    <location>
        <begin position="23"/>
        <end position="32"/>
    </location>
</feature>
<accession>A0A6J7ECL4</accession>